<dbReference type="OrthoDB" id="38190at10239"/>
<name>I6XLS5_9CAUD</name>
<proteinExistence type="predicted"/>
<reference evidence="1 2" key="1">
    <citation type="journal article" date="2012" name="J. Virol.">
        <title>Complete Genome Sequence of Aeromonas hydrophila Phage CC2.</title>
        <authorList>
            <person name="Shen C.J."/>
            <person name="Liu Y.J."/>
            <person name="Lu C.P."/>
        </authorList>
    </citation>
    <scope>NUCLEOTIDE SEQUENCE [LARGE SCALE GENOMIC DNA]</scope>
</reference>
<dbReference type="Proteomes" id="UP000009016">
    <property type="component" value="Segment"/>
</dbReference>
<accession>I6XLS5</accession>
<dbReference type="EMBL" id="JX123262">
    <property type="protein sequence ID" value="AFN39469.1"/>
    <property type="molecule type" value="Genomic_DNA"/>
</dbReference>
<sequence>MSSMEFVKGKVITTGLEVEPFMEANYPDWRNESCDPHDAFYELVTETEFMILHKKVYRVLEYKELDSCGYTDIEQNEDGTVSFVSLWYNGGACLSETIEGAMK</sequence>
<evidence type="ECO:0000313" key="1">
    <source>
        <dbReference type="EMBL" id="AFN39469.1"/>
    </source>
</evidence>
<dbReference type="GeneID" id="14016383"/>
<protein>
    <submittedName>
        <fullName evidence="1">Uncharacterized protein</fullName>
    </submittedName>
</protein>
<evidence type="ECO:0000313" key="2">
    <source>
        <dbReference type="Proteomes" id="UP000009016"/>
    </source>
</evidence>
<dbReference type="RefSeq" id="YP_007010116.1">
    <property type="nucleotide sequence ID" value="NC_019538.1"/>
</dbReference>
<organism evidence="1 2">
    <name type="scientific">Aeromonas phage CC2</name>
    <dbReference type="NCBI Taxonomy" id="1204516"/>
    <lineage>
        <taxon>Viruses</taxon>
        <taxon>Duplodnaviria</taxon>
        <taxon>Heunggongvirae</taxon>
        <taxon>Uroviricota</taxon>
        <taxon>Caudoviricetes</taxon>
        <taxon>Pantevenvirales</taxon>
        <taxon>Straboviridae</taxon>
        <taxon>Emmerichvirinae</taxon>
        <taxon>Ceceduovirus</taxon>
        <taxon>Ceceduovirus cc2</taxon>
    </lineage>
</organism>
<dbReference type="KEGG" id="vg:14016383"/>
<gene>
    <name evidence="1" type="ORF">CC2_090</name>
</gene>
<keyword evidence="2" id="KW-1185">Reference proteome</keyword>